<evidence type="ECO:0000313" key="3">
    <source>
        <dbReference type="Proteomes" id="UP000311382"/>
    </source>
</evidence>
<feature type="compositionally biased region" description="Pro residues" evidence="1">
    <location>
        <begin position="135"/>
        <end position="148"/>
    </location>
</feature>
<dbReference type="PANTHER" id="PTHR45725:SF1">
    <property type="entry name" value="DISHEVELLED ASSOCIATED ACTIVATOR OF MORPHOGENESIS, ISOFORM D"/>
    <property type="match status" value="1"/>
</dbReference>
<feature type="region of interest" description="Disordered" evidence="1">
    <location>
        <begin position="116"/>
        <end position="180"/>
    </location>
</feature>
<dbReference type="PANTHER" id="PTHR45725">
    <property type="entry name" value="FORMIN HOMOLOGY 2 FAMILY MEMBER"/>
    <property type="match status" value="1"/>
</dbReference>
<name>A0A5C5FPU1_9BASI</name>
<feature type="region of interest" description="Disordered" evidence="1">
    <location>
        <begin position="1"/>
        <end position="69"/>
    </location>
</feature>
<dbReference type="OrthoDB" id="5595612at2759"/>
<evidence type="ECO:0000313" key="2">
    <source>
        <dbReference type="EMBL" id="TNY18813.1"/>
    </source>
</evidence>
<sequence>MSSPLDPFRDRDEDGTRRLVPAPSPSPGSEGSASSRWSFLDTHSPDLTLSVEGDTARTSDDVSSLYHLDGAASEDAASIGEGGPVEQGEVLEATRLSRVQSVGLLVPAETLRASTSTAPDSFVDPHMSHPTSAHSPPPRSTSPRPPARTPSVARTPSLDARATSVAWPSVEGGSPRFDVAGRPAPCAPPPADPFTHALYGQGNRLSVLAYPLRQDLPDVDNTTSSFNSIAASAAGYLDTTMPFEASPRLRPSSAESGTSLALLGPGARPCAPLPASRGTSPAWPGRPLSEHLVVDFPTVPPRSYSPDVLRPRSAEPGDAAWSSPPLADLSPPRPPLALRRSAQHLPPLLPTSHAASRHLSIPSSMAHTPSSPDSPATSSLPFIMRSDDGFYRLPVTPSTPSTRRTRRERQETSDLAFPLPPVPDSATMLLERAAADSPWSALHHASSMGGPTPSPTYSLPTSPPPNSPPPPLPDFVSVFLDPPAGVASSSASSDDDSDFAGPVAPTHYPPAPPDDPLRSTRHSHARAMESVSSSVAAPLRHSLRQRVVSSAGGEQATPARLDGVSETSESTGRDRMEAWLRGLAPDRPPTSAPEHSSSAETKSSGGGSPKVRWADKAAPGWSLRSDPARWGGERTREAGGGIMSRLGAALRSKKVRIVVGVAVVAALLLVVGLAAGLTRRAASVAAPAACTCEHGGSVRASSDGMCYCSCSAGWGGTNCHLNATCVDVGGGPVAQGLLDLVDVATELWQPVLDASGLGSLLADYFVAPAATTSSSCQSQLSLLALPSLPSSTFPSRLRWAEAALVHTLALTESNSTLTQLRTFASGLSFGRFGDSPASKPNSNFQIIAGGWTWDFSVMQRSATGSWASVVKPSSDSVARLGAAPLAQAALDRLAPIAAAASTQRLKALEHFWTGTLGRTSDELAAFRTAVHSAEIVIPLDATASVGGTSMMDLAQAQSDAESYPPAIGCWAGLSEAVVERVNSVEVSAFGLDAVSSSQAIDATCLDRPLYGVLNVLQLRSPFLSSDKRSSLPQQSLVLNIDAVSERITVHAGELLSAGLLATAPTAPSAPASAERFGVLSRLDHILLDLLSPAPLASVTQLIDYLLSSPAGPPSAATYPSLLDNSLPVLEVQLWGGLRYTDISSARSSLSSSSSSSGLFFGSSTGDGFRSWALSNTQHASLSRVEWAPSAETVDAAVDDGRGGSALEGVWEQAASGALATGAKVWAALQRAGAVGG</sequence>
<dbReference type="AlphaFoldDB" id="A0A5C5FPU1"/>
<dbReference type="STRING" id="5288.A0A5C5FPU1"/>
<feature type="compositionally biased region" description="Basic and acidic residues" evidence="1">
    <location>
        <begin position="7"/>
        <end position="17"/>
    </location>
</feature>
<feature type="compositionally biased region" description="Pro residues" evidence="1">
    <location>
        <begin position="461"/>
        <end position="473"/>
    </location>
</feature>
<dbReference type="Proteomes" id="UP000311382">
    <property type="component" value="Unassembled WGS sequence"/>
</dbReference>
<feature type="compositionally biased region" description="Low complexity" evidence="1">
    <location>
        <begin position="369"/>
        <end position="381"/>
    </location>
</feature>
<evidence type="ECO:0000256" key="1">
    <source>
        <dbReference type="SAM" id="MobiDB-lite"/>
    </source>
</evidence>
<comment type="caution">
    <text evidence="2">The sequence shown here is derived from an EMBL/GenBank/DDBJ whole genome shotgun (WGS) entry which is preliminary data.</text>
</comment>
<reference evidence="2 3" key="1">
    <citation type="submission" date="2019-03" db="EMBL/GenBank/DDBJ databases">
        <title>Rhodosporidium diobovatum UCD-FST 08-225 genome sequencing, assembly, and annotation.</title>
        <authorList>
            <person name="Fakankun I.U."/>
            <person name="Fristensky B."/>
            <person name="Levin D.B."/>
        </authorList>
    </citation>
    <scope>NUCLEOTIDE SEQUENCE [LARGE SCALE GENOMIC DNA]</scope>
    <source>
        <strain evidence="2 3">UCD-FST 08-225</strain>
    </source>
</reference>
<feature type="region of interest" description="Disordered" evidence="1">
    <location>
        <begin position="362"/>
        <end position="422"/>
    </location>
</feature>
<protein>
    <recommendedName>
        <fullName evidence="4">EGF-like domain-containing protein</fullName>
    </recommendedName>
</protein>
<feature type="compositionally biased region" description="Low complexity" evidence="1">
    <location>
        <begin position="322"/>
        <end position="338"/>
    </location>
</feature>
<dbReference type="EMBL" id="SOZI01000120">
    <property type="protein sequence ID" value="TNY18813.1"/>
    <property type="molecule type" value="Genomic_DNA"/>
</dbReference>
<evidence type="ECO:0008006" key="4">
    <source>
        <dbReference type="Google" id="ProtNLM"/>
    </source>
</evidence>
<feature type="compositionally biased region" description="Polar residues" evidence="1">
    <location>
        <begin position="593"/>
        <end position="603"/>
    </location>
</feature>
<keyword evidence="3" id="KW-1185">Reference proteome</keyword>
<accession>A0A5C5FPU1</accession>
<dbReference type="InterPro" id="IPR051425">
    <property type="entry name" value="Formin_Homology"/>
</dbReference>
<feature type="region of interest" description="Disordered" evidence="1">
    <location>
        <begin position="441"/>
        <end position="636"/>
    </location>
</feature>
<proteinExistence type="predicted"/>
<gene>
    <name evidence="2" type="ORF">DMC30DRAFT_35520</name>
</gene>
<feature type="region of interest" description="Disordered" evidence="1">
    <location>
        <begin position="294"/>
        <end position="338"/>
    </location>
</feature>
<organism evidence="2 3">
    <name type="scientific">Rhodotorula diobovata</name>
    <dbReference type="NCBI Taxonomy" id="5288"/>
    <lineage>
        <taxon>Eukaryota</taxon>
        <taxon>Fungi</taxon>
        <taxon>Dikarya</taxon>
        <taxon>Basidiomycota</taxon>
        <taxon>Pucciniomycotina</taxon>
        <taxon>Microbotryomycetes</taxon>
        <taxon>Sporidiobolales</taxon>
        <taxon>Sporidiobolaceae</taxon>
        <taxon>Rhodotorula</taxon>
    </lineage>
</organism>